<evidence type="ECO:0000313" key="2">
    <source>
        <dbReference type="EMBL" id="BBO72626.1"/>
    </source>
</evidence>
<protein>
    <submittedName>
        <fullName evidence="2">Uncharacterized protein</fullName>
    </submittedName>
</protein>
<keyword evidence="3" id="KW-1185">Reference proteome</keyword>
<keyword evidence="1" id="KW-0812">Transmembrane</keyword>
<evidence type="ECO:0000256" key="1">
    <source>
        <dbReference type="SAM" id="Phobius"/>
    </source>
</evidence>
<keyword evidence="1" id="KW-0472">Membrane</keyword>
<dbReference type="Proteomes" id="UP000427769">
    <property type="component" value="Chromosome"/>
</dbReference>
<dbReference type="AlphaFoldDB" id="A0A5K7YTE4"/>
<name>A0A5K7YTE4_9BACT</name>
<reference evidence="2 3" key="1">
    <citation type="submission" date="2019-11" db="EMBL/GenBank/DDBJ databases">
        <title>Comparative genomics of hydrocarbon-degrading Desulfosarcina strains.</title>
        <authorList>
            <person name="Watanabe M."/>
            <person name="Kojima H."/>
            <person name="Fukui M."/>
        </authorList>
    </citation>
    <scope>NUCLEOTIDE SEQUENCE [LARGE SCALE GENOMIC DNA]</scope>
    <source>
        <strain evidence="2 3">PP31</strain>
    </source>
</reference>
<gene>
    <name evidence="2" type="ORF">DSCW_00430</name>
</gene>
<proteinExistence type="predicted"/>
<dbReference type="KEGG" id="dwd:DSCW_00430"/>
<keyword evidence="1" id="KW-1133">Transmembrane helix</keyword>
<feature type="transmembrane region" description="Helical" evidence="1">
    <location>
        <begin position="70"/>
        <end position="88"/>
    </location>
</feature>
<sequence length="99" mass="10873">MTEKKGIGQCIAHLASQITFLGAVRFVNHNDDVRTLVQTTVRLAEFVDGGDDDLAGIGCQEFWSSCRVEALIMFGISAALKVAVIWVSKPTHDYKDNMT</sequence>
<evidence type="ECO:0000313" key="3">
    <source>
        <dbReference type="Proteomes" id="UP000427769"/>
    </source>
</evidence>
<accession>A0A5K7YTE4</accession>
<organism evidence="2 3">
    <name type="scientific">Desulfosarcina widdelii</name>
    <dbReference type="NCBI Taxonomy" id="947919"/>
    <lineage>
        <taxon>Bacteria</taxon>
        <taxon>Pseudomonadati</taxon>
        <taxon>Thermodesulfobacteriota</taxon>
        <taxon>Desulfobacteria</taxon>
        <taxon>Desulfobacterales</taxon>
        <taxon>Desulfosarcinaceae</taxon>
        <taxon>Desulfosarcina</taxon>
    </lineage>
</organism>
<dbReference type="EMBL" id="AP021875">
    <property type="protein sequence ID" value="BBO72626.1"/>
    <property type="molecule type" value="Genomic_DNA"/>
</dbReference>